<accession>A0A3S0ZP28</accession>
<sequence>MTLSHRYDEGNYLWPFTFDFAQGIPECTAGSPLNESFPGVWEFPIADLQFNGVKCASPSGCAPYIKTEKDAFDLFFTAFSQHYNQKTRPPFVMFIDPAWATNDMYAKGTNHFLQFVGAAFEDTWIITTQQALAWMKDPVIASKAHKFQPWGC</sequence>
<dbReference type="PANTHER" id="PTHR45985">
    <property type="match status" value="1"/>
</dbReference>
<dbReference type="EMBL" id="RQTK01000452">
    <property type="protein sequence ID" value="RUS79417.1"/>
    <property type="molecule type" value="Genomic_DNA"/>
</dbReference>
<dbReference type="OrthoDB" id="504708at2759"/>
<protein>
    <submittedName>
        <fullName evidence="1">Uncharacterized protein</fullName>
    </submittedName>
</protein>
<comment type="caution">
    <text evidence="1">The sequence shown here is derived from an EMBL/GenBank/DDBJ whole genome shotgun (WGS) entry which is preliminary data.</text>
</comment>
<dbReference type="PANTHER" id="PTHR45985:SF3">
    <property type="entry name" value="CHITIN DEACETYLASE-LIKE 4"/>
    <property type="match status" value="1"/>
</dbReference>
<dbReference type="GO" id="GO:0005975">
    <property type="term" value="P:carbohydrate metabolic process"/>
    <property type="evidence" value="ECO:0007669"/>
    <property type="project" value="InterPro"/>
</dbReference>
<evidence type="ECO:0000313" key="1">
    <source>
        <dbReference type="EMBL" id="RUS79417.1"/>
    </source>
</evidence>
<dbReference type="SUPFAM" id="SSF88713">
    <property type="entry name" value="Glycoside hydrolase/deacetylase"/>
    <property type="match status" value="1"/>
</dbReference>
<dbReference type="InterPro" id="IPR052740">
    <property type="entry name" value="CE4"/>
</dbReference>
<name>A0A3S0ZP28_ELYCH</name>
<evidence type="ECO:0000313" key="2">
    <source>
        <dbReference type="Proteomes" id="UP000271974"/>
    </source>
</evidence>
<dbReference type="InterPro" id="IPR011330">
    <property type="entry name" value="Glyco_hydro/deAcase_b/a-brl"/>
</dbReference>
<dbReference type="Proteomes" id="UP000271974">
    <property type="component" value="Unassembled WGS sequence"/>
</dbReference>
<organism evidence="1 2">
    <name type="scientific">Elysia chlorotica</name>
    <name type="common">Eastern emerald elysia</name>
    <name type="synonym">Sea slug</name>
    <dbReference type="NCBI Taxonomy" id="188477"/>
    <lineage>
        <taxon>Eukaryota</taxon>
        <taxon>Metazoa</taxon>
        <taxon>Spiralia</taxon>
        <taxon>Lophotrochozoa</taxon>
        <taxon>Mollusca</taxon>
        <taxon>Gastropoda</taxon>
        <taxon>Heterobranchia</taxon>
        <taxon>Euthyneura</taxon>
        <taxon>Panpulmonata</taxon>
        <taxon>Sacoglossa</taxon>
        <taxon>Placobranchoidea</taxon>
        <taxon>Plakobranchidae</taxon>
        <taxon>Elysia</taxon>
    </lineage>
</organism>
<dbReference type="AlphaFoldDB" id="A0A3S0ZP28"/>
<reference evidence="1 2" key="1">
    <citation type="submission" date="2019-01" db="EMBL/GenBank/DDBJ databases">
        <title>A draft genome assembly of the solar-powered sea slug Elysia chlorotica.</title>
        <authorList>
            <person name="Cai H."/>
            <person name="Li Q."/>
            <person name="Fang X."/>
            <person name="Li J."/>
            <person name="Curtis N.E."/>
            <person name="Altenburger A."/>
            <person name="Shibata T."/>
            <person name="Feng M."/>
            <person name="Maeda T."/>
            <person name="Schwartz J.A."/>
            <person name="Shigenobu S."/>
            <person name="Lundholm N."/>
            <person name="Nishiyama T."/>
            <person name="Yang H."/>
            <person name="Hasebe M."/>
            <person name="Li S."/>
            <person name="Pierce S.K."/>
            <person name="Wang J."/>
        </authorList>
    </citation>
    <scope>NUCLEOTIDE SEQUENCE [LARGE SCALE GENOMIC DNA]</scope>
    <source>
        <strain evidence="1">EC2010</strain>
        <tissue evidence="1">Whole organism of an adult</tissue>
    </source>
</reference>
<keyword evidence="2" id="KW-1185">Reference proteome</keyword>
<gene>
    <name evidence="1" type="ORF">EGW08_012830</name>
</gene>
<dbReference type="Gene3D" id="3.20.20.370">
    <property type="entry name" value="Glycoside hydrolase/deacetylase"/>
    <property type="match status" value="1"/>
</dbReference>
<proteinExistence type="predicted"/>